<dbReference type="Proteomes" id="UP000003835">
    <property type="component" value="Unassembled WGS sequence"/>
</dbReference>
<evidence type="ECO:0000313" key="1">
    <source>
        <dbReference type="EMBL" id="EDX74263.1"/>
    </source>
</evidence>
<sequence>MSIHGQVLPFCQALGWVLSCGAGNTINSAPVQYLACHHLRENGSRVTLWNFWRRQNKEPFL</sequence>
<accession>B4VV52</accession>
<dbReference type="EMBL" id="DS989854">
    <property type="protein sequence ID" value="EDX74263.1"/>
    <property type="molecule type" value="Genomic_DNA"/>
</dbReference>
<dbReference type="AlphaFoldDB" id="B4VV52"/>
<name>B4VV52_9CYAN</name>
<evidence type="ECO:0000313" key="2">
    <source>
        <dbReference type="Proteomes" id="UP000003835"/>
    </source>
</evidence>
<proteinExistence type="predicted"/>
<organism evidence="1 2">
    <name type="scientific">Coleofasciculus chthonoplastes PCC 7420</name>
    <dbReference type="NCBI Taxonomy" id="118168"/>
    <lineage>
        <taxon>Bacteria</taxon>
        <taxon>Bacillati</taxon>
        <taxon>Cyanobacteriota</taxon>
        <taxon>Cyanophyceae</taxon>
        <taxon>Coleofasciculales</taxon>
        <taxon>Coleofasciculaceae</taxon>
        <taxon>Coleofasciculus</taxon>
    </lineage>
</organism>
<dbReference type="HOGENOM" id="CLU_2914543_0_0_3"/>
<gene>
    <name evidence="1" type="ORF">MC7420_4248</name>
</gene>
<protein>
    <submittedName>
        <fullName evidence="1">Uncharacterized protein</fullName>
    </submittedName>
</protein>
<keyword evidence="2" id="KW-1185">Reference proteome</keyword>
<reference evidence="1 2" key="1">
    <citation type="submission" date="2008-07" db="EMBL/GenBank/DDBJ databases">
        <authorList>
            <person name="Tandeau de Marsac N."/>
            <person name="Ferriera S."/>
            <person name="Johnson J."/>
            <person name="Kravitz S."/>
            <person name="Beeson K."/>
            <person name="Sutton G."/>
            <person name="Rogers Y.-H."/>
            <person name="Friedman R."/>
            <person name="Frazier M."/>
            <person name="Venter J.C."/>
        </authorList>
    </citation>
    <scope>NUCLEOTIDE SEQUENCE [LARGE SCALE GENOMIC DNA]</scope>
    <source>
        <strain evidence="1 2">PCC 7420</strain>
    </source>
</reference>
<dbReference type="STRING" id="118168.MC7420_4248"/>